<dbReference type="EMBL" id="FNSL01000001">
    <property type="protein sequence ID" value="SEB41338.1"/>
    <property type="molecule type" value="Genomic_DNA"/>
</dbReference>
<sequence>MMREKLARALNDAVKQKDKRRISTLRLVQTAIKDRDIANRGAGKDPVSDEEILQILSKMAKQRQESAKAFEEGNRLELAEQEREEISVITEFLPKPLGEDDLKQACAQVVHEVGADGLRDMGRCMNVLKEKFPGRMDFGKASGIVKGMLR</sequence>
<name>A0A1H4J6T5_9HYPH</name>
<dbReference type="AlphaFoldDB" id="A0A1H4J6T5"/>
<evidence type="ECO:0000313" key="1">
    <source>
        <dbReference type="EMBL" id="SEB41338.1"/>
    </source>
</evidence>
<dbReference type="PANTHER" id="PTHR28055">
    <property type="entry name" value="ALTERED INHERITANCE OF MITOCHONDRIA PROTEIN 41, MITOCHONDRIAL"/>
    <property type="match status" value="1"/>
</dbReference>
<dbReference type="Pfam" id="PF09424">
    <property type="entry name" value="YqeY"/>
    <property type="match status" value="1"/>
</dbReference>
<evidence type="ECO:0008006" key="3">
    <source>
        <dbReference type="Google" id="ProtNLM"/>
    </source>
</evidence>
<dbReference type="InterPro" id="IPR019004">
    <property type="entry name" value="YqeY/Aim41"/>
</dbReference>
<dbReference type="InterPro" id="IPR003789">
    <property type="entry name" value="Asn/Gln_tRNA_amidoTrase-B-like"/>
</dbReference>
<protein>
    <recommendedName>
        <fullName evidence="3">GatB/YqeY domain-containing protein</fullName>
    </recommendedName>
</protein>
<dbReference type="Gene3D" id="1.10.10.410">
    <property type="match status" value="1"/>
</dbReference>
<dbReference type="GO" id="GO:0016884">
    <property type="term" value="F:carbon-nitrogen ligase activity, with glutamine as amido-N-donor"/>
    <property type="evidence" value="ECO:0007669"/>
    <property type="project" value="InterPro"/>
</dbReference>
<dbReference type="Proteomes" id="UP000199064">
    <property type="component" value="Unassembled WGS sequence"/>
</dbReference>
<dbReference type="InterPro" id="IPR023168">
    <property type="entry name" value="GatB_Yqey_C_2"/>
</dbReference>
<evidence type="ECO:0000313" key="2">
    <source>
        <dbReference type="Proteomes" id="UP000199064"/>
    </source>
</evidence>
<dbReference type="Gene3D" id="1.10.1510.10">
    <property type="entry name" value="Uncharacterised protein YqeY/AIM41 PF09424, N-terminal domain"/>
    <property type="match status" value="1"/>
</dbReference>
<dbReference type="PANTHER" id="PTHR28055:SF1">
    <property type="entry name" value="ALTERED INHERITANCE OF MITOCHONDRIA PROTEIN 41, MITOCHONDRIAL"/>
    <property type="match status" value="1"/>
</dbReference>
<proteinExistence type="predicted"/>
<organism evidence="1 2">
    <name type="scientific">Nitratireductor aquibiodomus</name>
    <dbReference type="NCBI Taxonomy" id="204799"/>
    <lineage>
        <taxon>Bacteria</taxon>
        <taxon>Pseudomonadati</taxon>
        <taxon>Pseudomonadota</taxon>
        <taxon>Alphaproteobacteria</taxon>
        <taxon>Hyphomicrobiales</taxon>
        <taxon>Phyllobacteriaceae</taxon>
        <taxon>Nitratireductor</taxon>
    </lineage>
</organism>
<dbReference type="SUPFAM" id="SSF89095">
    <property type="entry name" value="GatB/YqeY motif"/>
    <property type="match status" value="1"/>
</dbReference>
<keyword evidence="2" id="KW-1185">Reference proteome</keyword>
<accession>A0A1H4J6T5</accession>
<dbReference type="InterPro" id="IPR042184">
    <property type="entry name" value="YqeY/Aim41_N"/>
</dbReference>
<gene>
    <name evidence="1" type="ORF">SAMN05216452_1007</name>
</gene>
<reference evidence="2" key="1">
    <citation type="submission" date="2016-10" db="EMBL/GenBank/DDBJ databases">
        <authorList>
            <person name="Varghese N."/>
            <person name="Submissions S."/>
        </authorList>
    </citation>
    <scope>NUCLEOTIDE SEQUENCE [LARGE SCALE GENOMIC DNA]</scope>
    <source>
        <strain evidence="2">ES.061</strain>
    </source>
</reference>